<feature type="compositionally biased region" description="Gly residues" evidence="2">
    <location>
        <begin position="722"/>
        <end position="735"/>
    </location>
</feature>
<keyword evidence="3" id="KW-0812">Transmembrane</keyword>
<protein>
    <submittedName>
        <fullName evidence="4">TIGR02302 family protein</fullName>
    </submittedName>
</protein>
<reference evidence="5" key="1">
    <citation type="journal article" date="2019" name="Int. J. Syst. Evol. Microbiol.">
        <title>The Global Catalogue of Microorganisms (GCM) 10K type strain sequencing project: providing services to taxonomists for standard genome sequencing and annotation.</title>
        <authorList>
            <consortium name="The Broad Institute Genomics Platform"/>
            <consortium name="The Broad Institute Genome Sequencing Center for Infectious Disease"/>
            <person name="Wu L."/>
            <person name="Ma J."/>
        </authorList>
    </citation>
    <scope>NUCLEOTIDE SEQUENCE [LARGE SCALE GENOMIC DNA]</scope>
    <source>
        <strain evidence="5">KCTC 42282</strain>
    </source>
</reference>
<dbReference type="NCBIfam" id="TIGR02302">
    <property type="entry name" value="aProt_lowcomp"/>
    <property type="match status" value="1"/>
</dbReference>
<feature type="transmembrane region" description="Helical" evidence="3">
    <location>
        <begin position="170"/>
        <end position="187"/>
    </location>
</feature>
<evidence type="ECO:0000313" key="5">
    <source>
        <dbReference type="Proteomes" id="UP001595704"/>
    </source>
</evidence>
<evidence type="ECO:0000256" key="2">
    <source>
        <dbReference type="SAM" id="MobiDB-lite"/>
    </source>
</evidence>
<dbReference type="EMBL" id="JBHRYC010000113">
    <property type="protein sequence ID" value="MFC3639992.1"/>
    <property type="molecule type" value="Genomic_DNA"/>
</dbReference>
<organism evidence="4 5">
    <name type="scientific">Camelimonas fluminis</name>
    <dbReference type="NCBI Taxonomy" id="1576911"/>
    <lineage>
        <taxon>Bacteria</taxon>
        <taxon>Pseudomonadati</taxon>
        <taxon>Pseudomonadota</taxon>
        <taxon>Alphaproteobacteria</taxon>
        <taxon>Hyphomicrobiales</taxon>
        <taxon>Chelatococcaceae</taxon>
        <taxon>Camelimonas</taxon>
    </lineage>
</organism>
<gene>
    <name evidence="4" type="ORF">ACFONL_21880</name>
</gene>
<feature type="compositionally biased region" description="Low complexity" evidence="2">
    <location>
        <begin position="667"/>
        <end position="679"/>
    </location>
</feature>
<feature type="compositionally biased region" description="Low complexity" evidence="2">
    <location>
        <begin position="872"/>
        <end position="882"/>
    </location>
</feature>
<feature type="compositionally biased region" description="Basic and acidic residues" evidence="2">
    <location>
        <begin position="747"/>
        <end position="795"/>
    </location>
</feature>
<feature type="coiled-coil region" evidence="1">
    <location>
        <begin position="512"/>
        <end position="552"/>
    </location>
</feature>
<comment type="caution">
    <text evidence="4">The sequence shown here is derived from an EMBL/GenBank/DDBJ whole genome shotgun (WGS) entry which is preliminary data.</text>
</comment>
<feature type="region of interest" description="Disordered" evidence="2">
    <location>
        <begin position="616"/>
        <end position="640"/>
    </location>
</feature>
<dbReference type="Pfam" id="PF13779">
    <property type="entry name" value="DUF4175"/>
    <property type="match status" value="1"/>
</dbReference>
<keyword evidence="5" id="KW-1185">Reference proteome</keyword>
<evidence type="ECO:0000256" key="1">
    <source>
        <dbReference type="SAM" id="Coils"/>
    </source>
</evidence>
<feature type="transmembrane region" description="Helical" evidence="3">
    <location>
        <begin position="72"/>
        <end position="92"/>
    </location>
</feature>
<feature type="compositionally biased region" description="Gly residues" evidence="2">
    <location>
        <begin position="621"/>
        <end position="634"/>
    </location>
</feature>
<keyword evidence="3" id="KW-0472">Membrane</keyword>
<feature type="compositionally biased region" description="Basic and acidic residues" evidence="2">
    <location>
        <begin position="821"/>
        <end position="839"/>
    </location>
</feature>
<name>A0ABV7UPD4_9HYPH</name>
<evidence type="ECO:0000313" key="4">
    <source>
        <dbReference type="EMBL" id="MFC3639992.1"/>
    </source>
</evidence>
<evidence type="ECO:0000256" key="3">
    <source>
        <dbReference type="SAM" id="Phobius"/>
    </source>
</evidence>
<dbReference type="InterPro" id="IPR012683">
    <property type="entry name" value="CHP02302_TM"/>
</dbReference>
<proteinExistence type="predicted"/>
<accession>A0ABV7UPD4</accession>
<sequence length="915" mass="98512">MTATPPSGPRADAPGATATSRRSDLRLKRLTRLSQAALFWERLWPALWPLAGVVLLYLAASLAGLWEAAPPALTHVLRSGFLVAAVAALWPLTRLRWPGRDEALARLDRSAPALARARIASAYADAQATGLADPTSQALWRRHQAMLERQLAALRLRAPVVRMADRDRRALRAIPVLALVTAAFVAGPDWRNRLASGFTWTWSMDLAAENARRLDGWIDPPRYTRRPPVMLDLTSGSAQAAPARVPVNSILVVQAAGGDGLTVSAGSGLTPVASEAGDAAPAGLQRVRYRITGDGEASIRAGGGSHVVQFQAIADQPPKVALKGKPSGGARGSLTIAYTATDDYGLASGRAEIKRTGGGEGRSLAEPPDIPLNLPANPGDGAELRTVAELASHPWAGAQVSLTLTVRDDAGQEGRSETVTLTLPERTFADPLARALVEQRRDLILTPDVRARVQTALDALLIAPELFTPQSGIYLGLRRVAEQLRHAEGDPALVDVAEQLWQLALVIEDGDLSDAEKQLRQAQQALRDAIERGAGEEEIRRLSQELRRAMDRYVAEMGRQARSRPQQPGDANAQTITQDDLQKLLDRIEELTRLGQREEAARLLDRLRQLMENLRTASPSQGGGQGGRQGGDQGAQGEAGRRLGKALGDLDELMRQQQALRDETFRQGQQGQDGENGQTQDDEGQDGSRSQQGRPGGRNEGARPGERPGERQGQGPHDGRGRQGQHGQKGGGQGEKPGQPDATPGDLRQRQEALRRQLEELQQQLKRDGAETGKGFGDADREMRGAGDALGRESPGEAVDSQGRALDEMRRGAQDLARQMAEADGKGRGQDRDGQDRNGEQPGARGTNGGGPETDPLGRPLRGQDRGAGQMESGEPGEAAGARARRILDELRRRLGDSERSREELDYLERLLGPR</sequence>
<feature type="region of interest" description="Disordered" evidence="2">
    <location>
        <begin position="665"/>
        <end position="884"/>
    </location>
</feature>
<feature type="transmembrane region" description="Helical" evidence="3">
    <location>
        <begin position="46"/>
        <end position="66"/>
    </location>
</feature>
<feature type="region of interest" description="Disordered" evidence="2">
    <location>
        <begin position="557"/>
        <end position="576"/>
    </location>
</feature>
<dbReference type="Proteomes" id="UP001595704">
    <property type="component" value="Unassembled WGS sequence"/>
</dbReference>
<keyword evidence="3" id="KW-1133">Transmembrane helix</keyword>
<feature type="compositionally biased region" description="Basic and acidic residues" evidence="2">
    <location>
        <begin position="700"/>
        <end position="710"/>
    </location>
</feature>
<feature type="region of interest" description="Disordered" evidence="2">
    <location>
        <begin position="1"/>
        <end position="20"/>
    </location>
</feature>
<keyword evidence="1" id="KW-0175">Coiled coil</keyword>
<dbReference type="RefSeq" id="WP_191319822.1">
    <property type="nucleotide sequence ID" value="NZ_BNCG01000011.1"/>
</dbReference>